<name>S4P388_9NEOP</name>
<organism evidence="1">
    <name type="scientific">Pararge aegeria</name>
    <name type="common">speckled wood butterfly</name>
    <dbReference type="NCBI Taxonomy" id="116150"/>
    <lineage>
        <taxon>Eukaryota</taxon>
        <taxon>Metazoa</taxon>
        <taxon>Ecdysozoa</taxon>
        <taxon>Arthropoda</taxon>
        <taxon>Hexapoda</taxon>
        <taxon>Insecta</taxon>
        <taxon>Pterygota</taxon>
        <taxon>Neoptera</taxon>
        <taxon>Endopterygota</taxon>
        <taxon>Lepidoptera</taxon>
        <taxon>Glossata</taxon>
        <taxon>Ditrysia</taxon>
        <taxon>Papilionoidea</taxon>
        <taxon>Nymphalidae</taxon>
        <taxon>Satyrinae</taxon>
        <taxon>Satyrini</taxon>
        <taxon>Parargina</taxon>
        <taxon>Pararge</taxon>
    </lineage>
</organism>
<accession>S4P388</accession>
<reference evidence="1" key="1">
    <citation type="journal article" date="2013" name="BMC Genomics">
        <title>Unscrambling butterfly oogenesis.</title>
        <authorList>
            <person name="Carter J.M."/>
            <person name="Baker S.C."/>
            <person name="Pink R."/>
            <person name="Carter D.R."/>
            <person name="Collins A."/>
            <person name="Tomlin J."/>
            <person name="Gibbs M."/>
            <person name="Breuker C.J."/>
        </authorList>
    </citation>
    <scope>NUCLEOTIDE SEQUENCE</scope>
    <source>
        <tissue evidence="1">Ovary</tissue>
    </source>
</reference>
<dbReference type="EMBL" id="GAIX01006544">
    <property type="protein sequence ID" value="JAA86016.1"/>
    <property type="molecule type" value="Transcribed_RNA"/>
</dbReference>
<dbReference type="AlphaFoldDB" id="S4P388"/>
<protein>
    <submittedName>
        <fullName evidence="1">Uncharacterized protein</fullName>
    </submittedName>
</protein>
<reference evidence="1" key="2">
    <citation type="submission" date="2013-05" db="EMBL/GenBank/DDBJ databases">
        <authorList>
            <person name="Carter J.-M."/>
            <person name="Baker S.C."/>
            <person name="Pink R."/>
            <person name="Carter D.R.F."/>
            <person name="Collins A."/>
            <person name="Tomlin J."/>
            <person name="Gibbs M."/>
            <person name="Breuker C.J."/>
        </authorList>
    </citation>
    <scope>NUCLEOTIDE SEQUENCE</scope>
    <source>
        <tissue evidence="1">Ovary</tissue>
    </source>
</reference>
<sequence length="76" mass="9083">KYNVCKYNFSESLPLRTYLLYKNAKCFLRNFLLKSSTLKYFDKEPNLTNACSIWYLLVEYGVHSVLQNDRISFKID</sequence>
<proteinExistence type="predicted"/>
<feature type="non-terminal residue" evidence="1">
    <location>
        <position position="1"/>
    </location>
</feature>
<evidence type="ECO:0000313" key="1">
    <source>
        <dbReference type="EMBL" id="JAA86016.1"/>
    </source>
</evidence>